<dbReference type="InterPro" id="IPR001647">
    <property type="entry name" value="HTH_TetR"/>
</dbReference>
<sequence>MPSAPTRVSPSRRCPWCRSSSRRWRTRRRRSGRTRPPGQLYEQGSDPPGRCGDQHAVPGPHPEGAEDPGRQPAGLEDGHRLVQWQPLGQVVRTGCRHPGELRVPARRPRRSPRRPRPPPAPPQPLVPGPRPRRPARPPALRTRVPAQPASRDIPFRTRQCASYDARSPHRPPVTDHLVRTYLDKEQKLSRPAENVRIRRTRTLLRDALVELIEERGFEKTTVGEICERAMVSRAAFYRNYRDKYHLVEQIFDEARAGLQVTVAASDPRPPLERWVGFLEHIDAYHRMYGALLGRRGSPWFAERMRISMAEIGIRHLQLPETARGLVPNVLGAMFVQSITWWLDNDRPTTPREIAIQTSALARAIMTEANSWAADAGESSESSL</sequence>
<evidence type="ECO:0000256" key="1">
    <source>
        <dbReference type="ARBA" id="ARBA00023125"/>
    </source>
</evidence>
<dbReference type="Proteomes" id="UP000666915">
    <property type="component" value="Unassembled WGS sequence"/>
</dbReference>
<dbReference type="Gene3D" id="1.10.357.10">
    <property type="entry name" value="Tetracycline Repressor, domain 2"/>
    <property type="match status" value="1"/>
</dbReference>
<evidence type="ECO:0000256" key="2">
    <source>
        <dbReference type="PROSITE-ProRule" id="PRU00335"/>
    </source>
</evidence>
<evidence type="ECO:0000313" key="5">
    <source>
        <dbReference type="EMBL" id="MBO2445316.1"/>
    </source>
</evidence>
<proteinExistence type="predicted"/>
<comment type="caution">
    <text evidence="5">The sequence shown here is derived from an EMBL/GenBank/DDBJ whole genome shotgun (WGS) entry which is preliminary data.</text>
</comment>
<dbReference type="SUPFAM" id="SSF46689">
    <property type="entry name" value="Homeodomain-like"/>
    <property type="match status" value="1"/>
</dbReference>
<feature type="compositionally biased region" description="Basic residues" evidence="3">
    <location>
        <begin position="20"/>
        <end position="33"/>
    </location>
</feature>
<keyword evidence="1 2" id="KW-0238">DNA-binding</keyword>
<reference evidence="5 6" key="1">
    <citation type="submission" date="2021-03" db="EMBL/GenBank/DDBJ databases">
        <authorList>
            <person name="Kanchanasin P."/>
            <person name="Saeng-In P."/>
            <person name="Phongsopitanun W."/>
            <person name="Yuki M."/>
            <person name="Kudo T."/>
            <person name="Ohkuma M."/>
            <person name="Tanasupawat S."/>
        </authorList>
    </citation>
    <scope>NUCLEOTIDE SEQUENCE [LARGE SCALE GENOMIC DNA]</scope>
    <source>
        <strain evidence="5 6">L46</strain>
    </source>
</reference>
<dbReference type="InterPro" id="IPR009057">
    <property type="entry name" value="Homeodomain-like_sf"/>
</dbReference>
<evidence type="ECO:0000313" key="6">
    <source>
        <dbReference type="Proteomes" id="UP000666915"/>
    </source>
</evidence>
<protein>
    <submittedName>
        <fullName evidence="5">TetR/AcrR family transcriptional regulator</fullName>
    </submittedName>
</protein>
<keyword evidence="6" id="KW-1185">Reference proteome</keyword>
<feature type="DNA-binding region" description="H-T-H motif" evidence="2">
    <location>
        <begin position="221"/>
        <end position="240"/>
    </location>
</feature>
<dbReference type="PANTHER" id="PTHR43479">
    <property type="entry name" value="ACREF/ENVCD OPERON REPRESSOR-RELATED"/>
    <property type="match status" value="1"/>
</dbReference>
<dbReference type="EMBL" id="JAGEOK010000072">
    <property type="protein sequence ID" value="MBO2445316.1"/>
    <property type="molecule type" value="Genomic_DNA"/>
</dbReference>
<feature type="compositionally biased region" description="Pro residues" evidence="3">
    <location>
        <begin position="117"/>
        <end position="129"/>
    </location>
</feature>
<dbReference type="PROSITE" id="PS50977">
    <property type="entry name" value="HTH_TETR_2"/>
    <property type="match status" value="1"/>
</dbReference>
<evidence type="ECO:0000256" key="3">
    <source>
        <dbReference type="SAM" id="MobiDB-lite"/>
    </source>
</evidence>
<feature type="region of interest" description="Disordered" evidence="3">
    <location>
        <begin position="89"/>
        <end position="154"/>
    </location>
</feature>
<feature type="compositionally biased region" description="Basic residues" evidence="3">
    <location>
        <begin position="104"/>
        <end position="116"/>
    </location>
</feature>
<accession>A0ABS3RGF4</accession>
<name>A0ABS3RGF4_9ACTN</name>
<dbReference type="Pfam" id="PF00440">
    <property type="entry name" value="TetR_N"/>
    <property type="match status" value="1"/>
</dbReference>
<feature type="region of interest" description="Disordered" evidence="3">
    <location>
        <begin position="1"/>
        <end position="76"/>
    </location>
</feature>
<dbReference type="InterPro" id="IPR050624">
    <property type="entry name" value="HTH-type_Tx_Regulator"/>
</dbReference>
<evidence type="ECO:0000259" key="4">
    <source>
        <dbReference type="PROSITE" id="PS50977"/>
    </source>
</evidence>
<gene>
    <name evidence="5" type="ORF">J4557_48230</name>
</gene>
<organism evidence="5 6">
    <name type="scientific">Actinomadura nitritigenes</name>
    <dbReference type="NCBI Taxonomy" id="134602"/>
    <lineage>
        <taxon>Bacteria</taxon>
        <taxon>Bacillati</taxon>
        <taxon>Actinomycetota</taxon>
        <taxon>Actinomycetes</taxon>
        <taxon>Streptosporangiales</taxon>
        <taxon>Thermomonosporaceae</taxon>
        <taxon>Actinomadura</taxon>
    </lineage>
</organism>
<feature type="compositionally biased region" description="Low complexity" evidence="3">
    <location>
        <begin position="9"/>
        <end position="19"/>
    </location>
</feature>
<dbReference type="PANTHER" id="PTHR43479:SF7">
    <property type="entry name" value="TETR-FAMILY TRANSCRIPTIONAL REGULATOR"/>
    <property type="match status" value="1"/>
</dbReference>
<feature type="domain" description="HTH tetR-type" evidence="4">
    <location>
        <begin position="198"/>
        <end position="258"/>
    </location>
</feature>